<evidence type="ECO:0000313" key="1">
    <source>
        <dbReference type="EMBL" id="THC90951.1"/>
    </source>
</evidence>
<keyword evidence="2" id="KW-1185">Reference proteome</keyword>
<reference evidence="1 2" key="1">
    <citation type="submission" date="2019-03" db="EMBL/GenBank/DDBJ databases">
        <title>The genome sequence of a newly discovered highly antifungal drug resistant Aspergillus species, Aspergillus tanneri NIH 1004.</title>
        <authorList>
            <person name="Mounaud S."/>
            <person name="Singh I."/>
            <person name="Joardar V."/>
            <person name="Pakala S."/>
            <person name="Pakala S."/>
            <person name="Venepally P."/>
            <person name="Hoover J."/>
            <person name="Nierman W."/>
            <person name="Chung J."/>
            <person name="Losada L."/>
        </authorList>
    </citation>
    <scope>NUCLEOTIDE SEQUENCE [LARGE SCALE GENOMIC DNA]</scope>
    <source>
        <strain evidence="1 2">NIH1004</strain>
    </source>
</reference>
<dbReference type="EMBL" id="SOSA01000462">
    <property type="protein sequence ID" value="THC90951.1"/>
    <property type="molecule type" value="Genomic_DNA"/>
</dbReference>
<organism evidence="1 2">
    <name type="scientific">Aspergillus tanneri</name>
    <dbReference type="NCBI Taxonomy" id="1220188"/>
    <lineage>
        <taxon>Eukaryota</taxon>
        <taxon>Fungi</taxon>
        <taxon>Dikarya</taxon>
        <taxon>Ascomycota</taxon>
        <taxon>Pezizomycotina</taxon>
        <taxon>Eurotiomycetes</taxon>
        <taxon>Eurotiomycetidae</taxon>
        <taxon>Eurotiales</taxon>
        <taxon>Aspergillaceae</taxon>
        <taxon>Aspergillus</taxon>
        <taxon>Aspergillus subgen. Circumdati</taxon>
    </lineage>
</organism>
<accession>A0A4S3JCY0</accession>
<dbReference type="AlphaFoldDB" id="A0A4S3JCY0"/>
<name>A0A4S3JCY0_9EURO</name>
<sequence length="19" mass="2017">MANDRTKTIASAIVENGLI</sequence>
<dbReference type="VEuPathDB" id="FungiDB:EYZ11_009580"/>
<protein>
    <submittedName>
        <fullName evidence="1">Uncharacterized protein</fullName>
    </submittedName>
</protein>
<proteinExistence type="predicted"/>
<evidence type="ECO:0000313" key="2">
    <source>
        <dbReference type="Proteomes" id="UP000308092"/>
    </source>
</evidence>
<dbReference type="Proteomes" id="UP000308092">
    <property type="component" value="Unassembled WGS sequence"/>
</dbReference>
<comment type="caution">
    <text evidence="1">The sequence shown here is derived from an EMBL/GenBank/DDBJ whole genome shotgun (WGS) entry which is preliminary data.</text>
</comment>
<gene>
    <name evidence="1" type="ORF">EYZ11_009580</name>
</gene>